<evidence type="ECO:0000313" key="11">
    <source>
        <dbReference type="Proteomes" id="UP000594464"/>
    </source>
</evidence>
<evidence type="ECO:0000256" key="2">
    <source>
        <dbReference type="ARBA" id="ARBA00022475"/>
    </source>
</evidence>
<feature type="transmembrane region" description="Helical" evidence="8">
    <location>
        <begin position="180"/>
        <end position="213"/>
    </location>
</feature>
<gene>
    <name evidence="10" type="ORF">G3M78_04900</name>
</gene>
<feature type="transmembrane region" description="Helical" evidence="8">
    <location>
        <begin position="466"/>
        <end position="489"/>
    </location>
</feature>
<evidence type="ECO:0000259" key="9">
    <source>
        <dbReference type="Pfam" id="PF13231"/>
    </source>
</evidence>
<evidence type="ECO:0000256" key="8">
    <source>
        <dbReference type="SAM" id="Phobius"/>
    </source>
</evidence>
<keyword evidence="3" id="KW-0328">Glycosyltransferase</keyword>
<accession>A0A7T0G2V8</accession>
<dbReference type="Proteomes" id="UP000594464">
    <property type="component" value="Chromosome"/>
</dbReference>
<keyword evidence="6 8" id="KW-1133">Transmembrane helix</keyword>
<dbReference type="InterPro" id="IPR038731">
    <property type="entry name" value="RgtA/B/C-like"/>
</dbReference>
<comment type="subcellular location">
    <subcellularLocation>
        <location evidence="1">Cell membrane</location>
        <topology evidence="1">Multi-pass membrane protein</topology>
    </subcellularLocation>
</comment>
<feature type="transmembrane region" description="Helical" evidence="8">
    <location>
        <begin position="277"/>
        <end position="295"/>
    </location>
</feature>
<dbReference type="GO" id="GO:0016763">
    <property type="term" value="F:pentosyltransferase activity"/>
    <property type="evidence" value="ECO:0007669"/>
    <property type="project" value="TreeGrafter"/>
</dbReference>
<feature type="transmembrane region" description="Helical" evidence="8">
    <location>
        <begin position="132"/>
        <end position="149"/>
    </location>
</feature>
<feature type="transmembrane region" description="Helical" evidence="8">
    <location>
        <begin position="328"/>
        <end position="346"/>
    </location>
</feature>
<organism evidence="10 11">
    <name type="scientific">Candidatus Nitrohelix vancouverensis</name>
    <dbReference type="NCBI Taxonomy" id="2705534"/>
    <lineage>
        <taxon>Bacteria</taxon>
        <taxon>Pseudomonadati</taxon>
        <taxon>Nitrospinota/Tectimicrobiota group</taxon>
        <taxon>Nitrospinota</taxon>
        <taxon>Nitrospinia</taxon>
        <taxon>Nitrospinales</taxon>
        <taxon>Nitrospinaceae</taxon>
        <taxon>Candidatus Nitrohelix</taxon>
    </lineage>
</organism>
<feature type="domain" description="Glycosyltransferase RgtA/B/C/D-like" evidence="9">
    <location>
        <begin position="107"/>
        <end position="222"/>
    </location>
</feature>
<dbReference type="GO" id="GO:0005886">
    <property type="term" value="C:plasma membrane"/>
    <property type="evidence" value="ECO:0007669"/>
    <property type="project" value="UniProtKB-SubCell"/>
</dbReference>
<dbReference type="AlphaFoldDB" id="A0A7T0G2V8"/>
<name>A0A7T0G2V8_9BACT</name>
<evidence type="ECO:0000256" key="7">
    <source>
        <dbReference type="ARBA" id="ARBA00023136"/>
    </source>
</evidence>
<dbReference type="Pfam" id="PF13231">
    <property type="entry name" value="PMT_2"/>
    <property type="match status" value="1"/>
</dbReference>
<dbReference type="KEGG" id="nva:G3M78_04900"/>
<keyword evidence="5 8" id="KW-0812">Transmembrane</keyword>
<keyword evidence="7 8" id="KW-0472">Membrane</keyword>
<keyword evidence="2" id="KW-1003">Cell membrane</keyword>
<sequence>MTPHDDSHSDETAFCLSLFLFFACFYLLFAQGSIQSADGKIMYRLTESMAERFSFNIAGPEQTEYSKYGLGMSALALPLYFIGKAVGGALGIDSAWATTFFVSLFNAFITPGVCVFVYLFGVRRLGFSRRTACILSLGFGLSTIAWAYSEEFMSEPATALFLIGSAYFVSQTGSEKRSSALWIAGAFMAIALTCRIASIMALPGFLLFILWTARPSMLHRLADGARFFVPIIAAALLIGLYNEARFGSFTETGYEHGLTPDLWGGLSGLLFSPGKSVFLYNPVLIAACFGLSALFRKRAQLAFLLGWIVLSHLMLFSFWHSWYGGLSWGPRLLLCVIPFAVLPAGYLLESGRAPGRRVLACIVLGVLIQLPASLVNMSRYHYQMQVQWGGEAERLSVHTLKHSPLIGQFRQVAEVARNLSDAQAMQQRVEMARAGTRFDSESVEEALKWGLAVNAPNVWWYYMRLFGYPALMTMGPPLALGILIFYFGFQLRSRLNADKRS</sequence>
<dbReference type="InterPro" id="IPR050297">
    <property type="entry name" value="LipidA_mod_glycosyltrf_83"/>
</dbReference>
<dbReference type="EMBL" id="CP048620">
    <property type="protein sequence ID" value="QPJ64760.1"/>
    <property type="molecule type" value="Genomic_DNA"/>
</dbReference>
<reference evidence="11" key="1">
    <citation type="submission" date="2020-02" db="EMBL/GenBank/DDBJ databases">
        <title>Genomic and physiological characterization of two novel Nitrospinaceae genera.</title>
        <authorList>
            <person name="Mueller A.J."/>
            <person name="Jung M.-Y."/>
            <person name="Strachan C.R."/>
            <person name="Herbold C.W."/>
            <person name="Kirkegaard R.H."/>
            <person name="Daims H."/>
        </authorList>
    </citation>
    <scope>NUCLEOTIDE SEQUENCE [LARGE SCALE GENOMIC DNA]</scope>
</reference>
<feature type="transmembrane region" description="Helical" evidence="8">
    <location>
        <begin position="95"/>
        <end position="120"/>
    </location>
</feature>
<feature type="transmembrane region" description="Helical" evidence="8">
    <location>
        <begin position="302"/>
        <end position="322"/>
    </location>
</feature>
<feature type="transmembrane region" description="Helical" evidence="8">
    <location>
        <begin position="65"/>
        <end position="83"/>
    </location>
</feature>
<evidence type="ECO:0000256" key="6">
    <source>
        <dbReference type="ARBA" id="ARBA00022989"/>
    </source>
</evidence>
<dbReference type="PANTHER" id="PTHR33908:SF11">
    <property type="entry name" value="MEMBRANE PROTEIN"/>
    <property type="match status" value="1"/>
</dbReference>
<evidence type="ECO:0000256" key="1">
    <source>
        <dbReference type="ARBA" id="ARBA00004651"/>
    </source>
</evidence>
<protein>
    <recommendedName>
        <fullName evidence="9">Glycosyltransferase RgtA/B/C/D-like domain-containing protein</fullName>
    </recommendedName>
</protein>
<evidence type="ECO:0000256" key="5">
    <source>
        <dbReference type="ARBA" id="ARBA00022692"/>
    </source>
</evidence>
<proteinExistence type="predicted"/>
<feature type="transmembrane region" description="Helical" evidence="8">
    <location>
        <begin position="358"/>
        <end position="375"/>
    </location>
</feature>
<feature type="transmembrane region" description="Helical" evidence="8">
    <location>
        <begin position="225"/>
        <end position="242"/>
    </location>
</feature>
<dbReference type="GO" id="GO:0009103">
    <property type="term" value="P:lipopolysaccharide biosynthetic process"/>
    <property type="evidence" value="ECO:0007669"/>
    <property type="project" value="UniProtKB-ARBA"/>
</dbReference>
<keyword evidence="4" id="KW-0808">Transferase</keyword>
<dbReference type="PANTHER" id="PTHR33908">
    <property type="entry name" value="MANNOSYLTRANSFERASE YKCB-RELATED"/>
    <property type="match status" value="1"/>
</dbReference>
<evidence type="ECO:0000256" key="4">
    <source>
        <dbReference type="ARBA" id="ARBA00022679"/>
    </source>
</evidence>
<evidence type="ECO:0000313" key="10">
    <source>
        <dbReference type="EMBL" id="QPJ64760.1"/>
    </source>
</evidence>
<evidence type="ECO:0000256" key="3">
    <source>
        <dbReference type="ARBA" id="ARBA00022676"/>
    </source>
</evidence>
<feature type="transmembrane region" description="Helical" evidence="8">
    <location>
        <begin position="12"/>
        <end position="34"/>
    </location>
</feature>